<dbReference type="InterPro" id="IPR036457">
    <property type="entry name" value="PPM-type-like_dom_sf"/>
</dbReference>
<dbReference type="SMART" id="SM00332">
    <property type="entry name" value="PP2Cc"/>
    <property type="match status" value="1"/>
</dbReference>
<evidence type="ECO:0000313" key="3">
    <source>
        <dbReference type="Proteomes" id="UP000292423"/>
    </source>
</evidence>
<dbReference type="PANTHER" id="PTHR13832:SF827">
    <property type="entry name" value="PROTEIN PHOSPHATASE 1L"/>
    <property type="match status" value="1"/>
</dbReference>
<name>A0A4Q7Z9N4_9GAMM</name>
<dbReference type="InterPro" id="IPR001932">
    <property type="entry name" value="PPM-type_phosphatase-like_dom"/>
</dbReference>
<evidence type="ECO:0000259" key="1">
    <source>
        <dbReference type="PROSITE" id="PS51746"/>
    </source>
</evidence>
<comment type="caution">
    <text evidence="2">The sequence shown here is derived from an EMBL/GenBank/DDBJ whole genome shotgun (WGS) entry which is preliminary data.</text>
</comment>
<gene>
    <name evidence="2" type="ORF">EV700_1623</name>
</gene>
<dbReference type="SMART" id="SM00331">
    <property type="entry name" value="PP2C_SIG"/>
    <property type="match status" value="1"/>
</dbReference>
<organism evidence="2 3">
    <name type="scientific">Fluviicoccus keumensis</name>
    <dbReference type="NCBI Taxonomy" id="1435465"/>
    <lineage>
        <taxon>Bacteria</taxon>
        <taxon>Pseudomonadati</taxon>
        <taxon>Pseudomonadota</taxon>
        <taxon>Gammaproteobacteria</taxon>
        <taxon>Moraxellales</taxon>
        <taxon>Moraxellaceae</taxon>
        <taxon>Fluviicoccus</taxon>
    </lineage>
</organism>
<dbReference type="CDD" id="cd00143">
    <property type="entry name" value="PP2Cc"/>
    <property type="match status" value="1"/>
</dbReference>
<dbReference type="AlphaFoldDB" id="A0A4Q7Z9N4"/>
<feature type="domain" description="PPM-type phosphatase" evidence="1">
    <location>
        <begin position="6"/>
        <end position="239"/>
    </location>
</feature>
<dbReference type="InterPro" id="IPR015655">
    <property type="entry name" value="PP2C"/>
</dbReference>
<dbReference type="PROSITE" id="PS51746">
    <property type="entry name" value="PPM_2"/>
    <property type="match status" value="1"/>
</dbReference>
<dbReference type="NCBIfam" id="NF033484">
    <property type="entry name" value="Stp1_PP2C_phos"/>
    <property type="match status" value="1"/>
</dbReference>
<accession>A0A4Q7Z9N4</accession>
<dbReference type="Gene3D" id="3.60.40.10">
    <property type="entry name" value="PPM-type phosphatase domain"/>
    <property type="match status" value="1"/>
</dbReference>
<dbReference type="SUPFAM" id="SSF81606">
    <property type="entry name" value="PP2C-like"/>
    <property type="match status" value="1"/>
</dbReference>
<dbReference type="EMBL" id="SHKX01000011">
    <property type="protein sequence ID" value="RZU47228.1"/>
    <property type="molecule type" value="Genomic_DNA"/>
</dbReference>
<dbReference type="GO" id="GO:0004722">
    <property type="term" value="F:protein serine/threonine phosphatase activity"/>
    <property type="evidence" value="ECO:0007669"/>
    <property type="project" value="InterPro"/>
</dbReference>
<protein>
    <submittedName>
        <fullName evidence="2">Protein phosphatase</fullName>
    </submittedName>
</protein>
<sequence>MNNIKIYGFTDTGKTRTSNEDCILALPEIPAAILADGMGGHSAGEVASRTAVETISAILRQTMRGISAHERLESSVQAAHSVIREKSRQSIRCRGMGTTVVVVLVDGNVLHYAHVGDSRLYLLRRGDFQQLTRDHSLLQEFIDQGLYTPEEAREKVSRNILTRALGLEPQITMDYGQVSVQAGDRFLMCSDGLYDMLTENEMAALLGRPHAIDEVGLDMVELANARGSKDNVSVIILAGF</sequence>
<dbReference type="RefSeq" id="WP_165391385.1">
    <property type="nucleotide sequence ID" value="NZ_SHKX01000011.1"/>
</dbReference>
<reference evidence="2 3" key="1">
    <citation type="submission" date="2019-02" db="EMBL/GenBank/DDBJ databases">
        <title>Genomic Encyclopedia of Type Strains, Phase IV (KMG-IV): sequencing the most valuable type-strain genomes for metagenomic binning, comparative biology and taxonomic classification.</title>
        <authorList>
            <person name="Goeker M."/>
        </authorList>
    </citation>
    <scope>NUCLEOTIDE SEQUENCE [LARGE SCALE GENOMIC DNA]</scope>
    <source>
        <strain evidence="2 3">DSM 105135</strain>
    </source>
</reference>
<dbReference type="Pfam" id="PF13672">
    <property type="entry name" value="PP2C_2"/>
    <property type="match status" value="1"/>
</dbReference>
<dbReference type="PANTHER" id="PTHR13832">
    <property type="entry name" value="PROTEIN PHOSPHATASE 2C"/>
    <property type="match status" value="1"/>
</dbReference>
<evidence type="ECO:0000313" key="2">
    <source>
        <dbReference type="EMBL" id="RZU47228.1"/>
    </source>
</evidence>
<dbReference type="Proteomes" id="UP000292423">
    <property type="component" value="Unassembled WGS sequence"/>
</dbReference>
<keyword evidence="3" id="KW-1185">Reference proteome</keyword>
<proteinExistence type="predicted"/>